<evidence type="ECO:0000313" key="4">
    <source>
        <dbReference type="Proteomes" id="UP000266391"/>
    </source>
</evidence>
<evidence type="ECO:0000256" key="1">
    <source>
        <dbReference type="SAM" id="Phobius"/>
    </source>
</evidence>
<keyword evidence="1" id="KW-0812">Transmembrane</keyword>
<feature type="domain" description="Sigma factor regulator C-terminal" evidence="2">
    <location>
        <begin position="264"/>
        <end position="428"/>
    </location>
</feature>
<dbReference type="Proteomes" id="UP000266391">
    <property type="component" value="Unassembled WGS sequence"/>
</dbReference>
<dbReference type="AlphaFoldDB" id="A0A396AB44"/>
<keyword evidence="1" id="KW-0472">Membrane</keyword>
<protein>
    <recommendedName>
        <fullName evidence="2">Sigma factor regulator C-terminal domain-containing protein</fullName>
    </recommendedName>
</protein>
<dbReference type="InterPro" id="IPR025672">
    <property type="entry name" value="Sigma_reg_C_dom"/>
</dbReference>
<proteinExistence type="predicted"/>
<dbReference type="Pfam" id="PF13791">
    <property type="entry name" value="Sigma_reg_C"/>
    <property type="match status" value="1"/>
</dbReference>
<dbReference type="EMBL" id="QSIQ01000028">
    <property type="protein sequence ID" value="RHD00274.1"/>
    <property type="molecule type" value="Genomic_DNA"/>
</dbReference>
<name>A0A396AB44_9FIRM</name>
<evidence type="ECO:0000313" key="3">
    <source>
        <dbReference type="EMBL" id="RHD00274.1"/>
    </source>
</evidence>
<keyword evidence="1" id="KW-1133">Transmembrane helix</keyword>
<feature type="transmembrane region" description="Helical" evidence="1">
    <location>
        <begin position="105"/>
        <end position="127"/>
    </location>
</feature>
<accession>A0A396AB44</accession>
<evidence type="ECO:0000259" key="2">
    <source>
        <dbReference type="Pfam" id="PF13791"/>
    </source>
</evidence>
<sequence>MYGYCHIGQSVNCGLTWRIITMTYRELLKLYQEGKLDKAQTDEVEHAIEKQEAISEYLYEKEEIPGLEVLQGQEKEEVFVQGNGAESEEEQRFVKMIQKTIRRTFLKMGAIVGTGVLAVVLCVIFVLPQVVSAFYYNPNEVVGIGEGSDNITTTRMSLDLSVYSELFWPGSYRNTVNAVAEGYGTYNISIPQGISFGGKFTTVNGRLKRGKLTLYNTDEFKMPYGNTFMVPKEVEEYSRMHFFDEDTRQFWGPAGSEEEAYASIEKLDDNAYYIAYASLKKLTGYADFYNWAKNREMDAQLWCAVYTSDEDGYMCDSVPVGMLINPSGSCIDWDRETYPYLCQLDNRADTDSWHISEDTEKMETHFISLLSYLRDHPEIVKILNEYQEIPYDMMIESVKQDGLRIYGFSIVCQKEKLLQLRDEEEISYLYAVPLD</sequence>
<comment type="caution">
    <text evidence="3">The sequence shown here is derived from an EMBL/GenBank/DDBJ whole genome shotgun (WGS) entry which is preliminary data.</text>
</comment>
<organism evidence="3 4">
    <name type="scientific">Roseburia inulinivorans</name>
    <dbReference type="NCBI Taxonomy" id="360807"/>
    <lineage>
        <taxon>Bacteria</taxon>
        <taxon>Bacillati</taxon>
        <taxon>Bacillota</taxon>
        <taxon>Clostridia</taxon>
        <taxon>Lachnospirales</taxon>
        <taxon>Lachnospiraceae</taxon>
        <taxon>Roseburia</taxon>
    </lineage>
</organism>
<gene>
    <name evidence="3" type="ORF">DW813_14125</name>
</gene>
<reference evidence="3 4" key="1">
    <citation type="submission" date="2018-08" db="EMBL/GenBank/DDBJ databases">
        <title>A genome reference for cultivated species of the human gut microbiota.</title>
        <authorList>
            <person name="Zou Y."/>
            <person name="Xue W."/>
            <person name="Luo G."/>
        </authorList>
    </citation>
    <scope>NUCLEOTIDE SEQUENCE [LARGE SCALE GENOMIC DNA]</scope>
    <source>
        <strain evidence="3 4">AM32-8LB</strain>
    </source>
</reference>